<keyword evidence="2" id="KW-1185">Reference proteome</keyword>
<gene>
    <name evidence="1" type="ORF">HNR30_007875</name>
</gene>
<reference evidence="1 2" key="1">
    <citation type="submission" date="2020-07" db="EMBL/GenBank/DDBJ databases">
        <title>Genomic Encyclopedia of Type Strains, Phase IV (KMG-IV): sequencing the most valuable type-strain genomes for metagenomic binning, comparative biology and taxonomic classification.</title>
        <authorList>
            <person name="Goeker M."/>
        </authorList>
    </citation>
    <scope>NUCLEOTIDE SEQUENCE [LARGE SCALE GENOMIC DNA]</scope>
    <source>
        <strain evidence="1 2">DSM 45533</strain>
    </source>
</reference>
<name>A0A7W0HUR9_9ACTN</name>
<dbReference type="InterPro" id="IPR046044">
    <property type="entry name" value="DUF6002"/>
</dbReference>
<dbReference type="EMBL" id="JACDUR010000008">
    <property type="protein sequence ID" value="MBA2896484.1"/>
    <property type="molecule type" value="Genomic_DNA"/>
</dbReference>
<organism evidence="1 2">
    <name type="scientific">Nonomuraea soli</name>
    <dbReference type="NCBI Taxonomy" id="1032476"/>
    <lineage>
        <taxon>Bacteria</taxon>
        <taxon>Bacillati</taxon>
        <taxon>Actinomycetota</taxon>
        <taxon>Actinomycetes</taxon>
        <taxon>Streptosporangiales</taxon>
        <taxon>Streptosporangiaceae</taxon>
        <taxon>Nonomuraea</taxon>
    </lineage>
</organism>
<evidence type="ECO:0000313" key="2">
    <source>
        <dbReference type="Proteomes" id="UP000530928"/>
    </source>
</evidence>
<protein>
    <submittedName>
        <fullName evidence="1">Uncharacterized protein</fullName>
    </submittedName>
</protein>
<evidence type="ECO:0000313" key="1">
    <source>
        <dbReference type="EMBL" id="MBA2896484.1"/>
    </source>
</evidence>
<proteinExistence type="predicted"/>
<sequence length="453" mass="49027">MTQSVLTPATRHANLLVDFYDRLPRSIAACVDDPSPVREGAAFSPGFLLPELDGPMREFLSVATAAWQPMGQYGGHALTLLDLTRNPGTGTTKTFASLLIVARAVEYIRRYGEPVTIFSPTSANKGTALRDAVLRAIETGLVEPDQLRVVILAPASCAAKLRSSRLSTDPGLRALNPLLLYTGEEPEDVKAIGRAFADKHGGEVDGRLWYSLDLANYLVADTARAFFEHEADPIGATPRLHAHAVSSAFGMLGYHRGRAVLEDDGLASPDTRPATLLVQHLGTPDMVLSLRHDSFDRSHLPAFQPDGRGLYAQSADPRFPQVTYDPHEVLDPTFYTHRPATSPAMNDLIARFGGDGIVVSLAECVERYPRLRELLAPTGCALPADLRTLREWSLVMAMTGVLNAVDRGLVEEGRDIVVHGSGSYGVADYTLLEQEATTPVASVEDVAEAVLRP</sequence>
<dbReference type="AlphaFoldDB" id="A0A7W0HUR9"/>
<comment type="caution">
    <text evidence="1">The sequence shown here is derived from an EMBL/GenBank/DDBJ whole genome shotgun (WGS) entry which is preliminary data.</text>
</comment>
<dbReference type="RefSeq" id="WP_181615148.1">
    <property type="nucleotide sequence ID" value="NZ_BAABAM010000007.1"/>
</dbReference>
<dbReference type="Proteomes" id="UP000530928">
    <property type="component" value="Unassembled WGS sequence"/>
</dbReference>
<dbReference type="Pfam" id="PF19465">
    <property type="entry name" value="DUF6002"/>
    <property type="match status" value="1"/>
</dbReference>
<accession>A0A7W0HUR9</accession>